<evidence type="ECO:0000256" key="3">
    <source>
        <dbReference type="ARBA" id="ARBA00022741"/>
    </source>
</evidence>
<dbReference type="CDD" id="cd14066">
    <property type="entry name" value="STKc_IRAK"/>
    <property type="match status" value="1"/>
</dbReference>
<feature type="compositionally biased region" description="Low complexity" evidence="7">
    <location>
        <begin position="630"/>
        <end position="643"/>
    </location>
</feature>
<dbReference type="GO" id="GO:0004674">
    <property type="term" value="F:protein serine/threonine kinase activity"/>
    <property type="evidence" value="ECO:0007669"/>
    <property type="project" value="UniProtKB-KW"/>
</dbReference>
<feature type="region of interest" description="Disordered" evidence="7">
    <location>
        <begin position="625"/>
        <end position="660"/>
    </location>
</feature>
<evidence type="ECO:0000256" key="7">
    <source>
        <dbReference type="SAM" id="MobiDB-lite"/>
    </source>
</evidence>
<organism evidence="11 12">
    <name type="scientific">Arabis nemorensis</name>
    <dbReference type="NCBI Taxonomy" id="586526"/>
    <lineage>
        <taxon>Eukaryota</taxon>
        <taxon>Viridiplantae</taxon>
        <taxon>Streptophyta</taxon>
        <taxon>Embryophyta</taxon>
        <taxon>Tracheophyta</taxon>
        <taxon>Spermatophyta</taxon>
        <taxon>Magnoliopsida</taxon>
        <taxon>eudicotyledons</taxon>
        <taxon>Gunneridae</taxon>
        <taxon>Pentapetalae</taxon>
        <taxon>rosids</taxon>
        <taxon>malvids</taxon>
        <taxon>Brassicales</taxon>
        <taxon>Brassicaceae</taxon>
        <taxon>Arabideae</taxon>
        <taxon>Arabis</taxon>
    </lineage>
</organism>
<evidence type="ECO:0000256" key="8">
    <source>
        <dbReference type="SAM" id="Phobius"/>
    </source>
</evidence>
<keyword evidence="8" id="KW-1133">Transmembrane helix</keyword>
<gene>
    <name evidence="11" type="ORF">ANE_LOCUS8650</name>
</gene>
<dbReference type="PROSITE" id="PS00108">
    <property type="entry name" value="PROTEIN_KINASE_ST"/>
    <property type="match status" value="1"/>
</dbReference>
<dbReference type="AlphaFoldDB" id="A0A565BAK8"/>
<dbReference type="FunFam" id="1.10.510.10:FF:000381">
    <property type="entry name" value="Putative receptor-like protein kinase"/>
    <property type="match status" value="1"/>
</dbReference>
<keyword evidence="9" id="KW-0732">Signal</keyword>
<feature type="binding site" evidence="6">
    <location>
        <position position="351"/>
    </location>
    <ligand>
        <name>ATP</name>
        <dbReference type="ChEBI" id="CHEBI:30616"/>
    </ligand>
</feature>
<dbReference type="OrthoDB" id="543156at2759"/>
<proteinExistence type="predicted"/>
<keyword evidence="12" id="KW-1185">Reference proteome</keyword>
<dbReference type="SUPFAM" id="SSF56112">
    <property type="entry name" value="Protein kinase-like (PK-like)"/>
    <property type="match status" value="1"/>
</dbReference>
<dbReference type="InterPro" id="IPR017441">
    <property type="entry name" value="Protein_kinase_ATP_BS"/>
</dbReference>
<evidence type="ECO:0000256" key="1">
    <source>
        <dbReference type="ARBA" id="ARBA00022527"/>
    </source>
</evidence>
<dbReference type="EMBL" id="CABITT030000003">
    <property type="protein sequence ID" value="VVA98205.1"/>
    <property type="molecule type" value="Genomic_DNA"/>
</dbReference>
<feature type="transmembrane region" description="Helical" evidence="8">
    <location>
        <begin position="249"/>
        <end position="272"/>
    </location>
</feature>
<feature type="domain" description="Protein kinase" evidence="10">
    <location>
        <begin position="323"/>
        <end position="602"/>
    </location>
</feature>
<evidence type="ECO:0000256" key="6">
    <source>
        <dbReference type="PROSITE-ProRule" id="PRU10141"/>
    </source>
</evidence>
<dbReference type="PANTHER" id="PTHR47989">
    <property type="entry name" value="OS01G0750732 PROTEIN"/>
    <property type="match status" value="1"/>
</dbReference>
<keyword evidence="5 6" id="KW-0067">ATP-binding</keyword>
<dbReference type="InterPro" id="IPR011009">
    <property type="entry name" value="Kinase-like_dom_sf"/>
</dbReference>
<evidence type="ECO:0000313" key="11">
    <source>
        <dbReference type="EMBL" id="VVA98205.1"/>
    </source>
</evidence>
<evidence type="ECO:0000256" key="9">
    <source>
        <dbReference type="SAM" id="SignalP"/>
    </source>
</evidence>
<dbReference type="Pfam" id="PF19160">
    <property type="entry name" value="SPARK"/>
    <property type="match status" value="1"/>
</dbReference>
<evidence type="ECO:0000313" key="12">
    <source>
        <dbReference type="Proteomes" id="UP000489600"/>
    </source>
</evidence>
<keyword evidence="8" id="KW-0812">Transmembrane</keyword>
<evidence type="ECO:0000256" key="4">
    <source>
        <dbReference type="ARBA" id="ARBA00022777"/>
    </source>
</evidence>
<dbReference type="PROSITE" id="PS50011">
    <property type="entry name" value="PROTEIN_KINASE_DOM"/>
    <property type="match status" value="1"/>
</dbReference>
<dbReference type="SMART" id="SM00220">
    <property type="entry name" value="S_TKc"/>
    <property type="match status" value="1"/>
</dbReference>
<evidence type="ECO:0000256" key="5">
    <source>
        <dbReference type="ARBA" id="ARBA00022840"/>
    </source>
</evidence>
<evidence type="ECO:0000259" key="10">
    <source>
        <dbReference type="PROSITE" id="PS50011"/>
    </source>
</evidence>
<evidence type="ECO:0000256" key="2">
    <source>
        <dbReference type="ARBA" id="ARBA00022679"/>
    </source>
</evidence>
<dbReference type="Pfam" id="PF00069">
    <property type="entry name" value="Pkinase"/>
    <property type="match status" value="1"/>
</dbReference>
<dbReference type="Proteomes" id="UP000489600">
    <property type="component" value="Unassembled WGS sequence"/>
</dbReference>
<dbReference type="FunFam" id="3.30.200.20:FF:000420">
    <property type="entry name" value="Putative receptor-like protein kinase"/>
    <property type="match status" value="1"/>
</dbReference>
<feature type="region of interest" description="Disordered" evidence="7">
    <location>
        <begin position="211"/>
        <end position="233"/>
    </location>
</feature>
<keyword evidence="1" id="KW-0723">Serine/threonine-protein kinase</keyword>
<feature type="chain" id="PRO_5022128712" description="Protein kinase domain-containing protein" evidence="9">
    <location>
        <begin position="27"/>
        <end position="660"/>
    </location>
</feature>
<sequence length="660" mass="72758">MVVYKEALLLAFVAVLGIQLPLLTEAECPLDLTSSNFTLVASVCFNNTERAKCCRYMNAFVAVSVARYANYTTDLGVASDLTQVCISYISRTMELYGIPRNATVFCGLGTKILVNYDCEGLTTVKEMLRSRNFGDVSRNCKLPLSPGNQCKNCLNSGITYLRSLVDETNSIKLSTCRDATYAVLASQVDNSSALELASCFFNVPELSADPESSPSSLSPGASPSSEIADSPSSNLVLSSKHHRPYHLTVVPTIGIAVTACAVFMLVVLVVLIRRKKRELDDSESMDHNPTKAFPSPRPNVMIHEGNSLAFRKFSYREMRKATEDFNTEIGRGGFGTVHKAEFSNGLVAAVKRMNRSSEQADDEFCREIELLARLHHRHLVALKGFCIKKKERFLVYEYMANGSLKDHLHSTDKPPLSWATRMKIAIDVANALEYLHFYCDPPLCHRDIKSSNILLDENFVAKLADFGLAHASRDGSICFEPVNTDIRGTPGYVDPEYVVTQELTEKSDVYSYGVVLLEIITGRRAVNEGRNLVEMSQPLLVTESRRIDLVDPRIKDSIDGEQLETVVAVVRWCTEKEGAARPSIKQVLRLLCESCDPLHLGLAMAVEEAKGRSLRGDSGFESGDIRGLASSSSTTSRSHCSRSFLLETGSPHSPPNGLSF</sequence>
<keyword evidence="3 6" id="KW-0547">Nucleotide-binding</keyword>
<dbReference type="InterPro" id="IPR008271">
    <property type="entry name" value="Ser/Thr_kinase_AS"/>
</dbReference>
<keyword evidence="2" id="KW-0808">Transferase</keyword>
<accession>A0A565BAK8</accession>
<feature type="signal peptide" evidence="9">
    <location>
        <begin position="1"/>
        <end position="26"/>
    </location>
</feature>
<reference evidence="11" key="1">
    <citation type="submission" date="2019-07" db="EMBL/GenBank/DDBJ databases">
        <authorList>
            <person name="Dittberner H."/>
        </authorList>
    </citation>
    <scope>NUCLEOTIDE SEQUENCE [LARGE SCALE GENOMIC DNA]</scope>
</reference>
<comment type="caution">
    <text evidence="11">The sequence shown here is derived from an EMBL/GenBank/DDBJ whole genome shotgun (WGS) entry which is preliminary data.</text>
</comment>
<dbReference type="PROSITE" id="PS00107">
    <property type="entry name" value="PROTEIN_KINASE_ATP"/>
    <property type="match status" value="1"/>
</dbReference>
<keyword evidence="8" id="KW-0472">Membrane</keyword>
<name>A0A565BAK8_9BRAS</name>
<dbReference type="GO" id="GO:0005524">
    <property type="term" value="F:ATP binding"/>
    <property type="evidence" value="ECO:0007669"/>
    <property type="project" value="UniProtKB-UniRule"/>
</dbReference>
<dbReference type="Gene3D" id="1.10.510.10">
    <property type="entry name" value="Transferase(Phosphotransferase) domain 1"/>
    <property type="match status" value="1"/>
</dbReference>
<keyword evidence="4" id="KW-0418">Kinase</keyword>
<dbReference type="InterPro" id="IPR043891">
    <property type="entry name" value="SPARK"/>
</dbReference>
<dbReference type="InterPro" id="IPR000719">
    <property type="entry name" value="Prot_kinase_dom"/>
</dbReference>
<protein>
    <recommendedName>
        <fullName evidence="10">Protein kinase domain-containing protein</fullName>
    </recommendedName>
</protein>
<dbReference type="PANTHER" id="PTHR47989:SF36">
    <property type="entry name" value="PROTEIN KINASE DOMAIN-CONTAINING PROTEIN"/>
    <property type="match status" value="1"/>
</dbReference>
<dbReference type="Gene3D" id="3.30.200.20">
    <property type="entry name" value="Phosphorylase Kinase, domain 1"/>
    <property type="match status" value="1"/>
</dbReference>